<protein>
    <submittedName>
        <fullName evidence="1">Uncharacterized protein</fullName>
    </submittedName>
</protein>
<sequence>MPPTSTSITLCCFLMTTVRTTIMARETMGTSMAHLRPSEAATHLPLLHPQQSLQPPRTVGGGCLAPRFLVTSCASTGRGLRLHTR</sequence>
<organism evidence="1 2">
    <name type="scientific">Russula earlei</name>
    <dbReference type="NCBI Taxonomy" id="71964"/>
    <lineage>
        <taxon>Eukaryota</taxon>
        <taxon>Fungi</taxon>
        <taxon>Dikarya</taxon>
        <taxon>Basidiomycota</taxon>
        <taxon>Agaricomycotina</taxon>
        <taxon>Agaricomycetes</taxon>
        <taxon>Russulales</taxon>
        <taxon>Russulaceae</taxon>
        <taxon>Russula</taxon>
    </lineage>
</organism>
<proteinExistence type="predicted"/>
<evidence type="ECO:0000313" key="2">
    <source>
        <dbReference type="Proteomes" id="UP001207468"/>
    </source>
</evidence>
<gene>
    <name evidence="1" type="ORF">F5148DRAFT_1243145</name>
</gene>
<dbReference type="EMBL" id="JAGFNK010000431">
    <property type="protein sequence ID" value="KAI9450452.1"/>
    <property type="molecule type" value="Genomic_DNA"/>
</dbReference>
<comment type="caution">
    <text evidence="1">The sequence shown here is derived from an EMBL/GenBank/DDBJ whole genome shotgun (WGS) entry which is preliminary data.</text>
</comment>
<evidence type="ECO:0000313" key="1">
    <source>
        <dbReference type="EMBL" id="KAI9450452.1"/>
    </source>
</evidence>
<keyword evidence="2" id="KW-1185">Reference proteome</keyword>
<reference evidence="1" key="1">
    <citation type="submission" date="2021-03" db="EMBL/GenBank/DDBJ databases">
        <title>Evolutionary priming and transition to the ectomycorrhizal habit in an iconic lineage of mushroom-forming fungi: is preadaptation a requirement?</title>
        <authorList>
            <consortium name="DOE Joint Genome Institute"/>
            <person name="Looney B.P."/>
            <person name="Miyauchi S."/>
            <person name="Morin E."/>
            <person name="Drula E."/>
            <person name="Courty P.E."/>
            <person name="Chicoki N."/>
            <person name="Fauchery L."/>
            <person name="Kohler A."/>
            <person name="Kuo A."/>
            <person name="LaButti K."/>
            <person name="Pangilinan J."/>
            <person name="Lipzen A."/>
            <person name="Riley R."/>
            <person name="Andreopoulos W."/>
            <person name="He G."/>
            <person name="Johnson J."/>
            <person name="Barry K.W."/>
            <person name="Grigoriev I.V."/>
            <person name="Nagy L."/>
            <person name="Hibbett D."/>
            <person name="Henrissat B."/>
            <person name="Matheny P.B."/>
            <person name="Labbe J."/>
            <person name="Martin A.F."/>
        </authorList>
    </citation>
    <scope>NUCLEOTIDE SEQUENCE</scope>
    <source>
        <strain evidence="1">BPL698</strain>
    </source>
</reference>
<name>A0ACC0TVV0_9AGAM</name>
<dbReference type="Proteomes" id="UP001207468">
    <property type="component" value="Unassembled WGS sequence"/>
</dbReference>
<accession>A0ACC0TVV0</accession>